<dbReference type="Gene3D" id="2.60.120.260">
    <property type="entry name" value="Galactose-binding domain-like"/>
    <property type="match status" value="1"/>
</dbReference>
<sequence length="505" mass="56400">MAQIGEIYNKSNFTNLNDFDIVGNWFCENGVLKTSGGYSQLRFKQVSNLDRLEWKIRTNSPGLRLEFKGIGTLYNVTVILTIESGKLFWQFPTSNSSGYSSSTLTINNGDVLEYRVLKNQWTYIFFVKNINTNIEISVVLPVVFTTHNLILSASGATQILSMTKSSTQLYEPDNLVVGDSITYGANADIVNNRWVGIAQYEVSGSHGDTSSNAIPLLDEIINVIQPKRVVYAMATNDTDFDSWKINLQSFKNSLESANILFIPITPYANSNKNMQPYKDYIVANFQKYFDVFTATKASNSNAMNPAYVTDGVHPNTAGHIAIGNYIKNSPYYSINPPTPQLGYEFIIAKTLENWFILGIEPLPNPVPKYRYIRDFLTGSTANGYNNWVEIQAFSGGQNVALNKTVTCPNSIAGFPTDVITDGLFNDPNNFFSDGNVGIEVYVEIDLGALYKLDSLTIWHYYADGRTYHNVKTQVSTDGVNWKTVFDSNINGEYPETAQGHEIIIT</sequence>
<reference evidence="2 3" key="1">
    <citation type="submission" date="2020-09" db="EMBL/GenBank/DDBJ databases">
        <title>Genome seq and assembly of Chryseobacterium sp.</title>
        <authorList>
            <person name="Chhetri G."/>
        </authorList>
    </citation>
    <scope>NUCLEOTIDE SEQUENCE [LARGE SCALE GENOMIC DNA]</scope>
    <source>
        <strain evidence="2 3">GCR10</strain>
    </source>
</reference>
<feature type="domain" description="F5/8 type C" evidence="1">
    <location>
        <begin position="416"/>
        <end position="493"/>
    </location>
</feature>
<dbReference type="SUPFAM" id="SSF49785">
    <property type="entry name" value="Galactose-binding domain-like"/>
    <property type="match status" value="1"/>
</dbReference>
<dbReference type="Proteomes" id="UP000637299">
    <property type="component" value="Unassembled WGS sequence"/>
</dbReference>
<dbReference type="RefSeq" id="WP_191734934.1">
    <property type="nucleotide sequence ID" value="NZ_JACYFS010000001.1"/>
</dbReference>
<dbReference type="Gene3D" id="3.40.50.1110">
    <property type="entry name" value="SGNH hydrolase"/>
    <property type="match status" value="1"/>
</dbReference>
<proteinExistence type="predicted"/>
<dbReference type="Pfam" id="PF00754">
    <property type="entry name" value="F5_F8_type_C"/>
    <property type="match status" value="1"/>
</dbReference>
<evidence type="ECO:0000313" key="3">
    <source>
        <dbReference type="Proteomes" id="UP000637299"/>
    </source>
</evidence>
<protein>
    <submittedName>
        <fullName evidence="2">Discoidin domain-containing protein</fullName>
    </submittedName>
</protein>
<keyword evidence="3" id="KW-1185">Reference proteome</keyword>
<dbReference type="InterPro" id="IPR036514">
    <property type="entry name" value="SGNH_hydro_sf"/>
</dbReference>
<accession>A0ABR8Z8B7</accession>
<name>A0ABR8Z8B7_9FLAO</name>
<evidence type="ECO:0000313" key="2">
    <source>
        <dbReference type="EMBL" id="MBD8081118.1"/>
    </source>
</evidence>
<gene>
    <name evidence="2" type="ORF">IC610_01640</name>
</gene>
<evidence type="ECO:0000259" key="1">
    <source>
        <dbReference type="Pfam" id="PF00754"/>
    </source>
</evidence>
<dbReference type="EMBL" id="JACYFS010000001">
    <property type="protein sequence ID" value="MBD8081118.1"/>
    <property type="molecule type" value="Genomic_DNA"/>
</dbReference>
<dbReference type="InterPro" id="IPR000421">
    <property type="entry name" value="FA58C"/>
</dbReference>
<organism evidence="2 3">
    <name type="scientific">Chryseobacterium caseinilyticum</name>
    <dbReference type="NCBI Taxonomy" id="2771428"/>
    <lineage>
        <taxon>Bacteria</taxon>
        <taxon>Pseudomonadati</taxon>
        <taxon>Bacteroidota</taxon>
        <taxon>Flavobacteriia</taxon>
        <taxon>Flavobacteriales</taxon>
        <taxon>Weeksellaceae</taxon>
        <taxon>Chryseobacterium group</taxon>
        <taxon>Chryseobacterium</taxon>
    </lineage>
</organism>
<comment type="caution">
    <text evidence="2">The sequence shown here is derived from an EMBL/GenBank/DDBJ whole genome shotgun (WGS) entry which is preliminary data.</text>
</comment>
<dbReference type="InterPro" id="IPR008979">
    <property type="entry name" value="Galactose-bd-like_sf"/>
</dbReference>
<dbReference type="SUPFAM" id="SSF52266">
    <property type="entry name" value="SGNH hydrolase"/>
    <property type="match status" value="1"/>
</dbReference>